<gene>
    <name evidence="1" type="ORF">PHYBLDRAFT_64158</name>
</gene>
<dbReference type="EMBL" id="KV440987">
    <property type="protein sequence ID" value="OAD70762.1"/>
    <property type="molecule type" value="Genomic_DNA"/>
</dbReference>
<dbReference type="GeneID" id="29002152"/>
<keyword evidence="2" id="KW-1185">Reference proteome</keyword>
<name>A0A162TT44_PHYB8</name>
<dbReference type="Proteomes" id="UP000077315">
    <property type="component" value="Unassembled WGS sequence"/>
</dbReference>
<accession>A0A162TT44</accession>
<dbReference type="AlphaFoldDB" id="A0A162TT44"/>
<sequence>MGMRGHGILGKPFNCPGILSMEQAVVVSFVCDIYWICGLSYASQKNSISQKKRLENTNGSKEHTTDRLSYAQGPSYNKLFTADMLRYLDLLSVIGTLWPIRAPYLDCSLKQNNIKRNTHMSYQYHSNVKPSSSWLGGDITFQEHNQNV</sequence>
<evidence type="ECO:0000313" key="1">
    <source>
        <dbReference type="EMBL" id="OAD70762.1"/>
    </source>
</evidence>
<dbReference type="InParanoid" id="A0A162TT44"/>
<evidence type="ECO:0000313" key="2">
    <source>
        <dbReference type="Proteomes" id="UP000077315"/>
    </source>
</evidence>
<organism evidence="1 2">
    <name type="scientific">Phycomyces blakesleeanus (strain ATCC 8743b / DSM 1359 / FGSC 10004 / NBRC 33097 / NRRL 1555)</name>
    <dbReference type="NCBI Taxonomy" id="763407"/>
    <lineage>
        <taxon>Eukaryota</taxon>
        <taxon>Fungi</taxon>
        <taxon>Fungi incertae sedis</taxon>
        <taxon>Mucoromycota</taxon>
        <taxon>Mucoromycotina</taxon>
        <taxon>Mucoromycetes</taxon>
        <taxon>Mucorales</taxon>
        <taxon>Phycomycetaceae</taxon>
        <taxon>Phycomyces</taxon>
    </lineage>
</organism>
<reference evidence="2" key="1">
    <citation type="submission" date="2015-06" db="EMBL/GenBank/DDBJ databases">
        <title>Expansion of signal transduction pathways in fungi by whole-genome duplication.</title>
        <authorList>
            <consortium name="DOE Joint Genome Institute"/>
            <person name="Corrochano L.M."/>
            <person name="Kuo A."/>
            <person name="Marcet-Houben M."/>
            <person name="Polaino S."/>
            <person name="Salamov A."/>
            <person name="Villalobos J.M."/>
            <person name="Alvarez M.I."/>
            <person name="Avalos J."/>
            <person name="Benito E.P."/>
            <person name="Benoit I."/>
            <person name="Burger G."/>
            <person name="Camino L.P."/>
            <person name="Canovas D."/>
            <person name="Cerda-Olmedo E."/>
            <person name="Cheng J.-F."/>
            <person name="Dominguez A."/>
            <person name="Elias M."/>
            <person name="Eslava A.P."/>
            <person name="Glaser F."/>
            <person name="Grimwood J."/>
            <person name="Gutierrez G."/>
            <person name="Heitman J."/>
            <person name="Henrissat B."/>
            <person name="Iturriaga E.A."/>
            <person name="Lang B.F."/>
            <person name="Lavin J.L."/>
            <person name="Lee S."/>
            <person name="Li W."/>
            <person name="Lindquist E."/>
            <person name="Lopez-Garcia S."/>
            <person name="Luque E.M."/>
            <person name="Marcos A.T."/>
            <person name="Martin J."/>
            <person name="McCluskey K."/>
            <person name="Medina H.R."/>
            <person name="Miralles-Duran A."/>
            <person name="Miyazaki A."/>
            <person name="Munoz-Torres E."/>
            <person name="Oguiza J.A."/>
            <person name="Ohm R."/>
            <person name="Olmedo M."/>
            <person name="Orejas M."/>
            <person name="Ortiz-Castellanos L."/>
            <person name="Pisabarro A.G."/>
            <person name="Rodriguez-Romero J."/>
            <person name="Ruiz-Herrera J."/>
            <person name="Ruiz-Vazquez R."/>
            <person name="Sanz C."/>
            <person name="Schackwitz W."/>
            <person name="Schmutz J."/>
            <person name="Shahriari M."/>
            <person name="Shelest E."/>
            <person name="Silva-Franco F."/>
            <person name="Soanes D."/>
            <person name="Syed K."/>
            <person name="Tagua V.G."/>
            <person name="Talbot N.J."/>
            <person name="Thon M."/>
            <person name="De vries R.P."/>
            <person name="Wiebenga A."/>
            <person name="Yadav J.S."/>
            <person name="Braun E.L."/>
            <person name="Baker S."/>
            <person name="Garre V."/>
            <person name="Horwitz B."/>
            <person name="Torres-Martinez S."/>
            <person name="Idnurm A."/>
            <person name="Herrera-Estrella A."/>
            <person name="Gabaldon T."/>
            <person name="Grigoriev I.V."/>
        </authorList>
    </citation>
    <scope>NUCLEOTIDE SEQUENCE [LARGE SCALE GENOMIC DNA]</scope>
    <source>
        <strain evidence="2">NRRL 1555(-)</strain>
    </source>
</reference>
<protein>
    <submittedName>
        <fullName evidence="1">Uncharacterized protein</fullName>
    </submittedName>
</protein>
<dbReference type="VEuPathDB" id="FungiDB:PHYBLDRAFT_64158"/>
<proteinExistence type="predicted"/>
<dbReference type="RefSeq" id="XP_018288802.1">
    <property type="nucleotide sequence ID" value="XM_018441246.1"/>
</dbReference>